<name>A0AAX3ZQQ1_STRRO</name>
<dbReference type="PROSITE" id="PS51154">
    <property type="entry name" value="MACRO"/>
    <property type="match status" value="1"/>
</dbReference>
<dbReference type="InterPro" id="IPR043472">
    <property type="entry name" value="Macro_dom-like"/>
</dbReference>
<reference evidence="2" key="1">
    <citation type="submission" date="2023-03" db="EMBL/GenBank/DDBJ databases">
        <title>Borrelidin-producing and root-colonizing Streptomyces rochei is a potent biopesticide for soil-borne oomycete-caused plant diseases.</title>
        <authorList>
            <person name="Zhou D."/>
            <person name="Wang X."/>
            <person name="Navarro-Munoz J.C."/>
            <person name="Li W."/>
            <person name="Li J."/>
            <person name="Jiu M."/>
            <person name="Deng S."/>
            <person name="Ye Y."/>
            <person name="Daly P."/>
            <person name="Wei L."/>
        </authorList>
    </citation>
    <scope>NUCLEOTIDE SEQUENCE</scope>
    <source>
        <strain evidence="2">JK1</strain>
    </source>
</reference>
<accession>A0AAX3ZQQ1</accession>
<dbReference type="AlphaFoldDB" id="A0AAX3ZQQ1"/>
<sequence length="374" mass="39605">MPSLPTHPSLVMELRSIRRPGLPKLRHCEREALRQTAVAAGLCAGQEDELEGIERLLAAAVRRLTGGGPLRDDPGCDPLARAAAHTFGLFTERRGVPAADRRKAAAAVYGVGTERFRRSHEQEIFAELATACLAVAREAAGPGSAAVPVPAGAAAPPLPDPPPGPPVPSHVANRISIRTCPIELVRDADILVSSENVYLEMSKTFRPTVSAALRRAAAVRNAAGEIVDDVLPRELRTWLRGHGRTGLPVRPGTVVATSPGALGAHGVRRIHHAAVSTPVGDGDRYHVAPAVLAEAVQASFALGRAERAELSLPLSTLCFPLLGAGRGGLPVETAARWLLWALRRELRADTSWSVIVVTDRPHLTEAVKAANSHP</sequence>
<evidence type="ECO:0000313" key="3">
    <source>
        <dbReference type="Proteomes" id="UP001231701"/>
    </source>
</evidence>
<dbReference type="Gene3D" id="3.40.220.10">
    <property type="entry name" value="Leucine Aminopeptidase, subunit E, domain 1"/>
    <property type="match status" value="1"/>
</dbReference>
<dbReference type="Proteomes" id="UP001231701">
    <property type="component" value="Chromosome"/>
</dbReference>
<dbReference type="SUPFAM" id="SSF52949">
    <property type="entry name" value="Macro domain-like"/>
    <property type="match status" value="1"/>
</dbReference>
<dbReference type="GeneID" id="90945978"/>
<proteinExistence type="predicted"/>
<feature type="domain" description="Macro" evidence="1">
    <location>
        <begin position="162"/>
        <end position="374"/>
    </location>
</feature>
<organism evidence="2 3">
    <name type="scientific">Streptomyces rochei</name>
    <name type="common">Streptomyces parvullus</name>
    <dbReference type="NCBI Taxonomy" id="1928"/>
    <lineage>
        <taxon>Bacteria</taxon>
        <taxon>Bacillati</taxon>
        <taxon>Actinomycetota</taxon>
        <taxon>Actinomycetes</taxon>
        <taxon>Kitasatosporales</taxon>
        <taxon>Streptomycetaceae</taxon>
        <taxon>Streptomyces</taxon>
        <taxon>Streptomyces rochei group</taxon>
    </lineage>
</organism>
<dbReference type="RefSeq" id="WP_019326080.1">
    <property type="nucleotide sequence ID" value="NZ_CP121271.1"/>
</dbReference>
<dbReference type="EMBL" id="CP121271">
    <property type="protein sequence ID" value="WMC89227.1"/>
    <property type="molecule type" value="Genomic_DNA"/>
</dbReference>
<gene>
    <name evidence="2" type="ORF">P7W03_28100</name>
</gene>
<evidence type="ECO:0000259" key="1">
    <source>
        <dbReference type="PROSITE" id="PS51154"/>
    </source>
</evidence>
<evidence type="ECO:0000313" key="2">
    <source>
        <dbReference type="EMBL" id="WMC89227.1"/>
    </source>
</evidence>
<protein>
    <submittedName>
        <fullName evidence="2">Appr-1-p processing protein</fullName>
    </submittedName>
</protein>
<dbReference type="InterPro" id="IPR002589">
    <property type="entry name" value="Macro_dom"/>
</dbReference>